<dbReference type="Proteomes" id="UP001524570">
    <property type="component" value="Unassembled WGS sequence"/>
</dbReference>
<evidence type="ECO:0000313" key="1">
    <source>
        <dbReference type="EMBL" id="MCQ8119903.1"/>
    </source>
</evidence>
<accession>A0ABT1TZ77</accession>
<evidence type="ECO:0000313" key="2">
    <source>
        <dbReference type="Proteomes" id="UP001524570"/>
    </source>
</evidence>
<reference evidence="1 2" key="1">
    <citation type="submission" date="2022-07" db="EMBL/GenBank/DDBJ databases">
        <title>Methylomonas rivi sp. nov., Methylomonas rosea sp. nov., Methylomonas aureus sp. nov. and Methylomonas subterranea sp. nov., four novel methanotrophs isolated from a freshwater creek and the deep terrestrial subsurface.</title>
        <authorList>
            <person name="Abin C."/>
            <person name="Sankaranarayanan K."/>
            <person name="Garner C."/>
            <person name="Sindelar R."/>
            <person name="Kotary K."/>
            <person name="Garner R."/>
            <person name="Barclay S."/>
            <person name="Lawson P."/>
            <person name="Krumholz L."/>
        </authorList>
    </citation>
    <scope>NUCLEOTIDE SEQUENCE [LARGE SCALE GENOMIC DNA]</scope>
    <source>
        <strain evidence="1 2">WSC-7</strain>
    </source>
</reference>
<sequence>MPVLIDEVILEVQDGVTEAAERQPTAQQTPLSPVEIELTQMLELIRQRQERLRID</sequence>
<name>A0ABT1TZ77_9GAMM</name>
<gene>
    <name evidence="1" type="ORF">NP589_20980</name>
</gene>
<comment type="caution">
    <text evidence="1">The sequence shown here is derived from an EMBL/GenBank/DDBJ whole genome shotgun (WGS) entry which is preliminary data.</text>
</comment>
<organism evidence="1 2">
    <name type="scientific">Methylomonas rosea</name>
    <dbReference type="NCBI Taxonomy" id="2952227"/>
    <lineage>
        <taxon>Bacteria</taxon>
        <taxon>Pseudomonadati</taxon>
        <taxon>Pseudomonadota</taxon>
        <taxon>Gammaproteobacteria</taxon>
        <taxon>Methylococcales</taxon>
        <taxon>Methylococcaceae</taxon>
        <taxon>Methylomonas</taxon>
    </lineage>
</organism>
<dbReference type="RefSeq" id="WP_256608718.1">
    <property type="nucleotide sequence ID" value="NZ_JANIBL010000106.1"/>
</dbReference>
<proteinExistence type="predicted"/>
<protein>
    <submittedName>
        <fullName evidence="1">Uncharacterized protein</fullName>
    </submittedName>
</protein>
<keyword evidence="2" id="KW-1185">Reference proteome</keyword>
<dbReference type="EMBL" id="JANIBL010000106">
    <property type="protein sequence ID" value="MCQ8119903.1"/>
    <property type="molecule type" value="Genomic_DNA"/>
</dbReference>